<sequence length="267" mass="28475">MGEYHRALITGASAGIGESFAEELASRGCSLVLVARRRALLEAAAERLRERHRVEAEVLVADLADPRQLEAVENRLSDESSPVDLLVNNAGVGETEPFADCPVDSEQRTVLVNALAPTRLCHAALASMTKRGRGGILNVASMAGQLPAFRNSATYGATKSYLCSLSESIRLELKAGNSRIAVTAVCPGYVPTDLTAGITLPKIAWTSREKVVRDSLRGLSKNKPLVIPGTLYKLAAIGARAMPRALVRPFAADSPKDDDALSTARTR</sequence>
<dbReference type="InterPro" id="IPR002347">
    <property type="entry name" value="SDR_fam"/>
</dbReference>
<evidence type="ECO:0000256" key="3">
    <source>
        <dbReference type="RuleBase" id="RU000363"/>
    </source>
</evidence>
<organism evidence="4 5">
    <name type="scientific">Amycolatopsis dendrobii</name>
    <dbReference type="NCBI Taxonomy" id="2760662"/>
    <lineage>
        <taxon>Bacteria</taxon>
        <taxon>Bacillati</taxon>
        <taxon>Actinomycetota</taxon>
        <taxon>Actinomycetes</taxon>
        <taxon>Pseudonocardiales</taxon>
        <taxon>Pseudonocardiaceae</taxon>
        <taxon>Amycolatopsis</taxon>
    </lineage>
</organism>
<dbReference type="PRINTS" id="PR00081">
    <property type="entry name" value="GDHRDH"/>
</dbReference>
<evidence type="ECO:0000313" key="4">
    <source>
        <dbReference type="EMBL" id="MBB1156135.1"/>
    </source>
</evidence>
<dbReference type="Gene3D" id="3.40.50.720">
    <property type="entry name" value="NAD(P)-binding Rossmann-like Domain"/>
    <property type="match status" value="1"/>
</dbReference>
<dbReference type="GO" id="GO:0016020">
    <property type="term" value="C:membrane"/>
    <property type="evidence" value="ECO:0007669"/>
    <property type="project" value="TreeGrafter"/>
</dbReference>
<protein>
    <submittedName>
        <fullName evidence="4">SDR family oxidoreductase</fullName>
    </submittedName>
</protein>
<dbReference type="Pfam" id="PF00106">
    <property type="entry name" value="adh_short"/>
    <property type="match status" value="1"/>
</dbReference>
<dbReference type="PANTHER" id="PTHR44196:SF2">
    <property type="entry name" value="SHORT-CHAIN DEHYDROGENASE-RELATED"/>
    <property type="match status" value="1"/>
</dbReference>
<dbReference type="PANTHER" id="PTHR44196">
    <property type="entry name" value="DEHYDROGENASE/REDUCTASE SDR FAMILY MEMBER 7B"/>
    <property type="match status" value="1"/>
</dbReference>
<dbReference type="SUPFAM" id="SSF51735">
    <property type="entry name" value="NAD(P)-binding Rossmann-fold domains"/>
    <property type="match status" value="1"/>
</dbReference>
<dbReference type="EMBL" id="JACGZW010000008">
    <property type="protein sequence ID" value="MBB1156135.1"/>
    <property type="molecule type" value="Genomic_DNA"/>
</dbReference>
<dbReference type="PRINTS" id="PR00080">
    <property type="entry name" value="SDRFAMILY"/>
</dbReference>
<dbReference type="GO" id="GO:0016491">
    <property type="term" value="F:oxidoreductase activity"/>
    <property type="evidence" value="ECO:0007669"/>
    <property type="project" value="UniProtKB-KW"/>
</dbReference>
<dbReference type="PIRSF" id="PIRSF000126">
    <property type="entry name" value="11-beta-HSD1"/>
    <property type="match status" value="1"/>
</dbReference>
<comment type="caution">
    <text evidence="4">The sequence shown here is derived from an EMBL/GenBank/DDBJ whole genome shotgun (WGS) entry which is preliminary data.</text>
</comment>
<dbReference type="RefSeq" id="WP_182893094.1">
    <property type="nucleotide sequence ID" value="NZ_JACGZW010000008.1"/>
</dbReference>
<evidence type="ECO:0000256" key="1">
    <source>
        <dbReference type="ARBA" id="ARBA00006484"/>
    </source>
</evidence>
<dbReference type="Proteomes" id="UP000526734">
    <property type="component" value="Unassembled WGS sequence"/>
</dbReference>
<keyword evidence="5" id="KW-1185">Reference proteome</keyword>
<dbReference type="InterPro" id="IPR036291">
    <property type="entry name" value="NAD(P)-bd_dom_sf"/>
</dbReference>
<name>A0A7W3ZCC2_9PSEU</name>
<evidence type="ECO:0000313" key="5">
    <source>
        <dbReference type="Proteomes" id="UP000526734"/>
    </source>
</evidence>
<reference evidence="4 5" key="1">
    <citation type="submission" date="2020-08" db="EMBL/GenBank/DDBJ databases">
        <title>Amycolatopsis sp. nov. DR6-1 isolated from Dendrobium heterocarpum.</title>
        <authorList>
            <person name="Tedsree N."/>
            <person name="Kuncharoen N."/>
            <person name="Likhitwitayawuid K."/>
            <person name="Tanasupawat S."/>
        </authorList>
    </citation>
    <scope>NUCLEOTIDE SEQUENCE [LARGE SCALE GENOMIC DNA]</scope>
    <source>
        <strain evidence="4 5">DR6-1</strain>
    </source>
</reference>
<keyword evidence="2" id="KW-0560">Oxidoreductase</keyword>
<dbReference type="AlphaFoldDB" id="A0A7W3ZCC2"/>
<proteinExistence type="inferred from homology"/>
<accession>A0A7W3ZCC2</accession>
<comment type="similarity">
    <text evidence="1 3">Belongs to the short-chain dehydrogenases/reductases (SDR) family.</text>
</comment>
<evidence type="ECO:0000256" key="2">
    <source>
        <dbReference type="ARBA" id="ARBA00023002"/>
    </source>
</evidence>
<gene>
    <name evidence="4" type="ORF">H4281_23540</name>
</gene>